<dbReference type="Proteomes" id="UP000499080">
    <property type="component" value="Unassembled WGS sequence"/>
</dbReference>
<sequence length="119" mass="13166">MKMARTTPLPQTVTSFAVFSSTSEWETFRRIASVIFASKMRHFSAAAFTVHSTDSPVIGILISGSSVFLFICCQNEGWKKHLPAKPYGCRRLCCCRICRFGYGSTLLLYPAVGDSGDEI</sequence>
<keyword evidence="2" id="KW-1185">Reference proteome</keyword>
<reference evidence="1 2" key="1">
    <citation type="journal article" date="2019" name="Sci. Rep.">
        <title>Orb-weaving spider Araneus ventricosus genome elucidates the spidroin gene catalogue.</title>
        <authorList>
            <person name="Kono N."/>
            <person name="Nakamura H."/>
            <person name="Ohtoshi R."/>
            <person name="Moran D.A.P."/>
            <person name="Shinohara A."/>
            <person name="Yoshida Y."/>
            <person name="Fujiwara M."/>
            <person name="Mori M."/>
            <person name="Tomita M."/>
            <person name="Arakawa K."/>
        </authorList>
    </citation>
    <scope>NUCLEOTIDE SEQUENCE [LARGE SCALE GENOMIC DNA]</scope>
</reference>
<evidence type="ECO:0000313" key="1">
    <source>
        <dbReference type="EMBL" id="GBL87753.1"/>
    </source>
</evidence>
<gene>
    <name evidence="1" type="ORF">AVEN_81358_1</name>
</gene>
<protein>
    <submittedName>
        <fullName evidence="1">Uncharacterized protein</fullName>
    </submittedName>
</protein>
<proteinExistence type="predicted"/>
<organism evidence="1 2">
    <name type="scientific">Araneus ventricosus</name>
    <name type="common">Orbweaver spider</name>
    <name type="synonym">Epeira ventricosa</name>
    <dbReference type="NCBI Taxonomy" id="182803"/>
    <lineage>
        <taxon>Eukaryota</taxon>
        <taxon>Metazoa</taxon>
        <taxon>Ecdysozoa</taxon>
        <taxon>Arthropoda</taxon>
        <taxon>Chelicerata</taxon>
        <taxon>Arachnida</taxon>
        <taxon>Araneae</taxon>
        <taxon>Araneomorphae</taxon>
        <taxon>Entelegynae</taxon>
        <taxon>Araneoidea</taxon>
        <taxon>Araneidae</taxon>
        <taxon>Araneus</taxon>
    </lineage>
</organism>
<accession>A0A4Y2B6T9</accession>
<name>A0A4Y2B6T9_ARAVE</name>
<evidence type="ECO:0000313" key="2">
    <source>
        <dbReference type="Proteomes" id="UP000499080"/>
    </source>
</evidence>
<dbReference type="AlphaFoldDB" id="A0A4Y2B6T9"/>
<comment type="caution">
    <text evidence="1">The sequence shown here is derived from an EMBL/GenBank/DDBJ whole genome shotgun (WGS) entry which is preliminary data.</text>
</comment>
<dbReference type="EMBL" id="BGPR01000055">
    <property type="protein sequence ID" value="GBL87753.1"/>
    <property type="molecule type" value="Genomic_DNA"/>
</dbReference>